<dbReference type="InterPro" id="IPR011009">
    <property type="entry name" value="Kinase-like_dom_sf"/>
</dbReference>
<feature type="domain" description="CHK kinase-like" evidence="1">
    <location>
        <begin position="125"/>
        <end position="320"/>
    </location>
</feature>
<dbReference type="PANTHER" id="PTHR11012">
    <property type="entry name" value="PROTEIN KINASE-LIKE DOMAIN-CONTAINING"/>
    <property type="match status" value="1"/>
</dbReference>
<keyword evidence="3" id="KW-1185">Reference proteome</keyword>
<name>A0A482X7B4_LAOST</name>
<organism evidence="2 3">
    <name type="scientific">Laodelphax striatellus</name>
    <name type="common">Small brown planthopper</name>
    <name type="synonym">Delphax striatella</name>
    <dbReference type="NCBI Taxonomy" id="195883"/>
    <lineage>
        <taxon>Eukaryota</taxon>
        <taxon>Metazoa</taxon>
        <taxon>Ecdysozoa</taxon>
        <taxon>Arthropoda</taxon>
        <taxon>Hexapoda</taxon>
        <taxon>Insecta</taxon>
        <taxon>Pterygota</taxon>
        <taxon>Neoptera</taxon>
        <taxon>Paraneoptera</taxon>
        <taxon>Hemiptera</taxon>
        <taxon>Auchenorrhyncha</taxon>
        <taxon>Fulgoroidea</taxon>
        <taxon>Delphacidae</taxon>
        <taxon>Criomorphinae</taxon>
        <taxon>Laodelphax</taxon>
    </lineage>
</organism>
<evidence type="ECO:0000259" key="1">
    <source>
        <dbReference type="SMART" id="SM00587"/>
    </source>
</evidence>
<evidence type="ECO:0000313" key="2">
    <source>
        <dbReference type="EMBL" id="RZF41815.1"/>
    </source>
</evidence>
<gene>
    <name evidence="2" type="ORF">LSTR_LSTR005277</name>
</gene>
<dbReference type="PANTHER" id="PTHR11012:SF8">
    <property type="entry name" value="JUVENILE HORMONE-INDUCIBLE PROTEIN 26"/>
    <property type="match status" value="1"/>
</dbReference>
<accession>A0A482X7B4</accession>
<protein>
    <recommendedName>
        <fullName evidence="1">CHK kinase-like domain-containing protein</fullName>
    </recommendedName>
</protein>
<dbReference type="InterPro" id="IPR004119">
    <property type="entry name" value="EcKL"/>
</dbReference>
<dbReference type="AlphaFoldDB" id="A0A482X7B4"/>
<reference evidence="2 3" key="1">
    <citation type="journal article" date="2017" name="Gigascience">
        <title>Genome sequence of the small brown planthopper, Laodelphax striatellus.</title>
        <authorList>
            <person name="Zhu J."/>
            <person name="Jiang F."/>
            <person name="Wang X."/>
            <person name="Yang P."/>
            <person name="Bao Y."/>
            <person name="Zhao W."/>
            <person name="Wang W."/>
            <person name="Lu H."/>
            <person name="Wang Q."/>
            <person name="Cui N."/>
            <person name="Li J."/>
            <person name="Chen X."/>
            <person name="Luo L."/>
            <person name="Yu J."/>
            <person name="Kang L."/>
            <person name="Cui F."/>
        </authorList>
    </citation>
    <scope>NUCLEOTIDE SEQUENCE [LARGE SCALE GENOMIC DNA]</scope>
    <source>
        <strain evidence="2">Lst14</strain>
    </source>
</reference>
<dbReference type="Gene3D" id="3.90.1200.10">
    <property type="match status" value="1"/>
</dbReference>
<dbReference type="SUPFAM" id="SSF56112">
    <property type="entry name" value="Protein kinase-like (PK-like)"/>
    <property type="match status" value="1"/>
</dbReference>
<dbReference type="EMBL" id="QKKF02016138">
    <property type="protein sequence ID" value="RZF41815.1"/>
    <property type="molecule type" value="Genomic_DNA"/>
</dbReference>
<dbReference type="OrthoDB" id="190089at2759"/>
<evidence type="ECO:0000313" key="3">
    <source>
        <dbReference type="Proteomes" id="UP000291343"/>
    </source>
</evidence>
<dbReference type="SMART" id="SM00587">
    <property type="entry name" value="CHK"/>
    <property type="match status" value="1"/>
</dbReference>
<proteinExistence type="predicted"/>
<dbReference type="InterPro" id="IPR015897">
    <property type="entry name" value="CHK_kinase-like"/>
</dbReference>
<dbReference type="InParanoid" id="A0A482X7B4"/>
<dbReference type="Pfam" id="PF02958">
    <property type="entry name" value="EcKL"/>
    <property type="match status" value="1"/>
</dbReference>
<dbReference type="Proteomes" id="UP000291343">
    <property type="component" value="Unassembled WGS sequence"/>
</dbReference>
<sequence length="403" mass="46336">MDSFIDKILGDATTSGCFGDGATLLSNEKNLKKKSDDHFASDISFQKLHFEKSGEKWSIDVVIKVQPRSERLREFARAKGQFRNEELMYKEVLPFLNRNGVIEKLFGTLYCAYVSTGEDDLNDYFVFEDLSSQGYRHSSSKTFLDFDHCALAMKHIGMFHALSYAKKHEGCGNELKILSKKFISKQSKERLSALSEFYYLCGKRGVDPVVREGISVEVLSEFLKNYDDLFKFYYSLVDAVEPEAVICHGDFCRNNIFFKYDEDGRPVSVKFYDLQTPAYTSPVIDLSFFLFMNTDQKLRDAHWDDLLLIYRNAVQDSIPGIEVPDLDFGRVAIYGYLLSSFFLPSMMQERQISDLEEQFDKPPHQVAVEASKSGGDEATRVLANIIRHMAQRNYIRPSYYCNQ</sequence>
<comment type="caution">
    <text evidence="2">The sequence shown here is derived from an EMBL/GenBank/DDBJ whole genome shotgun (WGS) entry which is preliminary data.</text>
</comment>